<dbReference type="InterPro" id="IPR045051">
    <property type="entry name" value="SBT"/>
</dbReference>
<dbReference type="Gene3D" id="2.60.40.2310">
    <property type="match status" value="1"/>
</dbReference>
<dbReference type="OrthoDB" id="4806556at2759"/>
<protein>
    <recommendedName>
        <fullName evidence="4">Peptidase S8/S53 domain-containing protein</fullName>
    </recommendedName>
</protein>
<dbReference type="Pfam" id="PF00082">
    <property type="entry name" value="Peptidase_S8"/>
    <property type="match status" value="1"/>
</dbReference>
<evidence type="ECO:0000313" key="7">
    <source>
        <dbReference type="Proteomes" id="UP000631114"/>
    </source>
</evidence>
<organism evidence="5 7">
    <name type="scientific">Coptis chinensis</name>
    <dbReference type="NCBI Taxonomy" id="261450"/>
    <lineage>
        <taxon>Eukaryota</taxon>
        <taxon>Viridiplantae</taxon>
        <taxon>Streptophyta</taxon>
        <taxon>Embryophyta</taxon>
        <taxon>Tracheophyta</taxon>
        <taxon>Spermatophyta</taxon>
        <taxon>Magnoliopsida</taxon>
        <taxon>Ranunculales</taxon>
        <taxon>Ranunculaceae</taxon>
        <taxon>Coptidoideae</taxon>
        <taxon>Coptis</taxon>
    </lineage>
</organism>
<dbReference type="GO" id="GO:0004252">
    <property type="term" value="F:serine-type endopeptidase activity"/>
    <property type="evidence" value="ECO:0007669"/>
    <property type="project" value="InterPro"/>
</dbReference>
<accession>A0A835LCZ0</accession>
<dbReference type="Proteomes" id="UP000631114">
    <property type="component" value="Unassembled WGS sequence"/>
</dbReference>
<dbReference type="InterPro" id="IPR036852">
    <property type="entry name" value="Peptidase_S8/S53_dom_sf"/>
</dbReference>
<dbReference type="EMBL" id="JADFTS010000005">
    <property type="protein sequence ID" value="KAF9605061.1"/>
    <property type="molecule type" value="Genomic_DNA"/>
</dbReference>
<comment type="caution">
    <text evidence="5">The sequence shown here is derived from an EMBL/GenBank/DDBJ whole genome shotgun (WGS) entry which is preliminary data.</text>
</comment>
<dbReference type="InterPro" id="IPR000209">
    <property type="entry name" value="Peptidase_S8/S53_dom"/>
</dbReference>
<dbReference type="Gene3D" id="3.40.50.200">
    <property type="entry name" value="Peptidase S8/S53 domain"/>
    <property type="match status" value="1"/>
</dbReference>
<evidence type="ECO:0000313" key="5">
    <source>
        <dbReference type="EMBL" id="KAF9587917.1"/>
    </source>
</evidence>
<evidence type="ECO:0000259" key="4">
    <source>
        <dbReference type="Pfam" id="PF00082"/>
    </source>
</evidence>
<reference evidence="5 7" key="1">
    <citation type="submission" date="2020-10" db="EMBL/GenBank/DDBJ databases">
        <title>The Coptis chinensis genome and diversification of protoberbering-type alkaloids.</title>
        <authorList>
            <person name="Wang B."/>
            <person name="Shu S."/>
            <person name="Song C."/>
            <person name="Liu Y."/>
        </authorList>
    </citation>
    <scope>NUCLEOTIDE SEQUENCE [LARGE SCALE GENOMIC DNA]</scope>
    <source>
        <strain evidence="5">HL-2020</strain>
        <tissue evidence="5">Leaf</tissue>
    </source>
</reference>
<evidence type="ECO:0000256" key="2">
    <source>
        <dbReference type="ARBA" id="ARBA00022729"/>
    </source>
</evidence>
<dbReference type="PROSITE" id="PS51892">
    <property type="entry name" value="SUBTILASE"/>
    <property type="match status" value="1"/>
</dbReference>
<dbReference type="SUPFAM" id="SSF52743">
    <property type="entry name" value="Subtilisin-like"/>
    <property type="match status" value="1"/>
</dbReference>
<keyword evidence="7" id="KW-1185">Reference proteome</keyword>
<dbReference type="EMBL" id="JADFTS010000009">
    <property type="protein sequence ID" value="KAF9587917.1"/>
    <property type="molecule type" value="Genomic_DNA"/>
</dbReference>
<evidence type="ECO:0000256" key="3">
    <source>
        <dbReference type="PROSITE-ProRule" id="PRU01240"/>
    </source>
</evidence>
<evidence type="ECO:0000256" key="1">
    <source>
        <dbReference type="ARBA" id="ARBA00011073"/>
    </source>
</evidence>
<evidence type="ECO:0000313" key="6">
    <source>
        <dbReference type="EMBL" id="KAF9605061.1"/>
    </source>
</evidence>
<dbReference type="GO" id="GO:0006508">
    <property type="term" value="P:proteolysis"/>
    <property type="evidence" value="ECO:0007669"/>
    <property type="project" value="InterPro"/>
</dbReference>
<dbReference type="PANTHER" id="PTHR10795">
    <property type="entry name" value="PROPROTEIN CONVERTASE SUBTILISIN/KEXIN"/>
    <property type="match status" value="1"/>
</dbReference>
<gene>
    <name evidence="5" type="ORF">IFM89_006171</name>
    <name evidence="6" type="ORF">IFM89_013731</name>
</gene>
<feature type="domain" description="Peptidase S8/S53" evidence="4">
    <location>
        <begin position="1"/>
        <end position="51"/>
    </location>
</feature>
<comment type="similarity">
    <text evidence="1 3">Belongs to the peptidase S8 family.</text>
</comment>
<name>A0A835LCZ0_9MAGN</name>
<dbReference type="AlphaFoldDB" id="A0A835LCZ0"/>
<sequence length="128" mass="13940">MSCPHVSGVAALLKARHPEWSPATIKSALMTTAYIHDNTFDPLKDASTNAPSNPFDHGAGHINPSRALHPGLIYDIGSDDYLNFLCTQKLTPTQLRAFTKSSNRSCRRSFANPGDLNYPSISAVFPEP</sequence>
<comment type="caution">
    <text evidence="3">Lacks conserved residue(s) required for the propagation of feature annotation.</text>
</comment>
<proteinExistence type="inferred from homology"/>
<keyword evidence="2" id="KW-0732">Signal</keyword>